<dbReference type="InterPro" id="IPR050708">
    <property type="entry name" value="T6SS_VgrG/RHS"/>
</dbReference>
<dbReference type="Proteomes" id="UP000799118">
    <property type="component" value="Unassembled WGS sequence"/>
</dbReference>
<dbReference type="GO" id="GO:0005576">
    <property type="term" value="C:extracellular region"/>
    <property type="evidence" value="ECO:0007669"/>
    <property type="project" value="UniProtKB-SubCell"/>
</dbReference>
<dbReference type="Pfam" id="PF03534">
    <property type="entry name" value="SpvB"/>
    <property type="match status" value="1"/>
</dbReference>
<dbReference type="GO" id="GO:0005737">
    <property type="term" value="C:cytoplasm"/>
    <property type="evidence" value="ECO:0007669"/>
    <property type="project" value="InterPro"/>
</dbReference>
<evidence type="ECO:0000313" key="7">
    <source>
        <dbReference type="EMBL" id="KAE9393736.1"/>
    </source>
</evidence>
<dbReference type="InterPro" id="IPR006530">
    <property type="entry name" value="YD"/>
</dbReference>
<keyword evidence="5" id="KW-1133">Transmembrane helix</keyword>
<dbReference type="Gene3D" id="2.180.10.10">
    <property type="entry name" value="RHS repeat-associated core"/>
    <property type="match status" value="3"/>
</dbReference>
<dbReference type="InterPro" id="IPR022385">
    <property type="entry name" value="Rhs_assc_core"/>
</dbReference>
<accession>A0A6A4H7G0</accession>
<dbReference type="InterPro" id="IPR056823">
    <property type="entry name" value="TEN-like_YD-shell"/>
</dbReference>
<evidence type="ECO:0000256" key="1">
    <source>
        <dbReference type="ARBA" id="ARBA00004613"/>
    </source>
</evidence>
<organism evidence="7 8">
    <name type="scientific">Gymnopus androsaceus JB14</name>
    <dbReference type="NCBI Taxonomy" id="1447944"/>
    <lineage>
        <taxon>Eukaryota</taxon>
        <taxon>Fungi</taxon>
        <taxon>Dikarya</taxon>
        <taxon>Basidiomycota</taxon>
        <taxon>Agaricomycotina</taxon>
        <taxon>Agaricomycetes</taxon>
        <taxon>Agaricomycetidae</taxon>
        <taxon>Agaricales</taxon>
        <taxon>Marasmiineae</taxon>
        <taxon>Omphalotaceae</taxon>
        <taxon>Gymnopus</taxon>
    </lineage>
</organism>
<dbReference type="OrthoDB" id="442731at2759"/>
<evidence type="ECO:0000259" key="6">
    <source>
        <dbReference type="Pfam" id="PF25023"/>
    </source>
</evidence>
<evidence type="ECO:0000256" key="4">
    <source>
        <dbReference type="ARBA" id="ARBA00023026"/>
    </source>
</evidence>
<dbReference type="InterPro" id="IPR028994">
    <property type="entry name" value="Integrin_alpha_N"/>
</dbReference>
<dbReference type="EMBL" id="ML769565">
    <property type="protein sequence ID" value="KAE9393736.1"/>
    <property type="molecule type" value="Genomic_DNA"/>
</dbReference>
<name>A0A6A4H7G0_9AGAR</name>
<reference evidence="7" key="1">
    <citation type="journal article" date="2019" name="Environ. Microbiol.">
        <title>Fungal ecological strategies reflected in gene transcription - a case study of two litter decomposers.</title>
        <authorList>
            <person name="Barbi F."/>
            <person name="Kohler A."/>
            <person name="Barry K."/>
            <person name="Baskaran P."/>
            <person name="Daum C."/>
            <person name="Fauchery L."/>
            <person name="Ihrmark K."/>
            <person name="Kuo A."/>
            <person name="LaButti K."/>
            <person name="Lipzen A."/>
            <person name="Morin E."/>
            <person name="Grigoriev I.V."/>
            <person name="Henrissat B."/>
            <person name="Lindahl B."/>
            <person name="Martin F."/>
        </authorList>
    </citation>
    <scope>NUCLEOTIDE SEQUENCE</scope>
    <source>
        <strain evidence="7">JB14</strain>
    </source>
</reference>
<keyword evidence="4" id="KW-0843">Virulence</keyword>
<dbReference type="Pfam" id="PF05593">
    <property type="entry name" value="RHS_repeat"/>
    <property type="match status" value="1"/>
</dbReference>
<evidence type="ECO:0000256" key="3">
    <source>
        <dbReference type="ARBA" id="ARBA00022737"/>
    </source>
</evidence>
<evidence type="ECO:0000256" key="2">
    <source>
        <dbReference type="ARBA" id="ARBA00022525"/>
    </source>
</evidence>
<dbReference type="SUPFAM" id="SSF69318">
    <property type="entry name" value="Integrin alpha N-terminal domain"/>
    <property type="match status" value="1"/>
</dbReference>
<proteinExistence type="predicted"/>
<evidence type="ECO:0000256" key="5">
    <source>
        <dbReference type="SAM" id="Phobius"/>
    </source>
</evidence>
<keyword evidence="5" id="KW-0812">Transmembrane</keyword>
<keyword evidence="8" id="KW-1185">Reference proteome</keyword>
<feature type="transmembrane region" description="Helical" evidence="5">
    <location>
        <begin position="1674"/>
        <end position="1696"/>
    </location>
</feature>
<dbReference type="PANTHER" id="PTHR32305">
    <property type="match status" value="1"/>
</dbReference>
<keyword evidence="3" id="KW-0677">Repeat</keyword>
<protein>
    <recommendedName>
        <fullName evidence="6">Teneurin-like YD-shell domain-containing protein</fullName>
    </recommendedName>
</protein>
<dbReference type="NCBIfam" id="TIGR03696">
    <property type="entry name" value="Rhs_assc_core"/>
    <property type="match status" value="1"/>
</dbReference>
<dbReference type="NCBIfam" id="TIGR01643">
    <property type="entry name" value="YD_repeat_2x"/>
    <property type="match status" value="1"/>
</dbReference>
<dbReference type="InterPro" id="IPR003284">
    <property type="entry name" value="Sal_SpvB"/>
</dbReference>
<comment type="subcellular location">
    <subcellularLocation>
        <location evidence="1">Secreted</location>
    </subcellularLocation>
</comment>
<dbReference type="Gene3D" id="2.40.128.340">
    <property type="match status" value="1"/>
</dbReference>
<evidence type="ECO:0000313" key="8">
    <source>
        <dbReference type="Proteomes" id="UP000799118"/>
    </source>
</evidence>
<dbReference type="Pfam" id="PF25023">
    <property type="entry name" value="TEN_YD-shell"/>
    <property type="match status" value="1"/>
</dbReference>
<dbReference type="InterPro" id="IPR031325">
    <property type="entry name" value="RHS_repeat"/>
</dbReference>
<feature type="domain" description="Teneurin-like YD-shell" evidence="6">
    <location>
        <begin position="1377"/>
        <end position="1663"/>
    </location>
</feature>
<keyword evidence="2" id="KW-0964">Secreted</keyword>
<sequence length="1925" mass="209919">MASKIVGTLPIIHSIDANGSLSLDINVQVPPAKMAPHLSLAYSSASTAASTVGMGWALKGISVIERVAATKAQDGFRGVVNYNEQDRFALDGRRLMHISGAEYRYEMEQWSKIVAEGDSKNPTSWKEYLPDGSIRVFGTTDDSNIKAVGQPATRVWAVSQYSDAFSNYVSYKYANDTTNGSFYPSEIMYGGNQKVNMTHQRQLTFEYEQRPDISTKYIGGSQVQIDKRLKSISSLIHDTLVHKHTIEYDTAPLTGITRAKYLTLADASGATVSPLQFDWVDGSSKVFEEPGFREHCRSDVVVASKVTVSGSVHSRIATHIASEDGTIASAPSAIHTGGKVYKITVLISTPKGFEAQPPLEFKQPSTAGFFRCGDFEGNGRVGLIYIFKSNNTNVKFVQFISDGKGFTRKSTTDSDGPTGIVFDDMKVVVGDLDGNGEEDVFLLSPKTKDGRKCCHISFLQSQNGTLKFTPHDGLVKAGESISWSDVSPPTFFPYAVDEDGKTSILVASKRTSNSRLLIQVLRSTGRTLLPAPPPLETAVPYDGSLTVTRTSSTSSLDIVNTFHSNSGTAPTENLHVEISEWFLPYGRRSSARYRQRIFKICPMRCASSQPVDYLTGYVNGMGARISITYAPLSDNSIYEADARGSSALLAASNAMAFNISSMANLSASKSASSVSEMSHGRSDIIYFPAWVAKQVISSPYAAKTSAKEQTDYTYKNARIDFDGRGWLGFERITKSSSVLGTSESTWYLQHFPFLGQVAKTETKSKDDQMLQTRVYGWDDVLATGDITHSIRMSSLSEVYYEGGIHAYTANATYEYDSFGNITKLSIVSPETSTPAITISSTFENSTESEWVIGSRTRELVQNGAVLKESLFSYVPGTQSPKETKTWVEGNKWSIQTTEFDETGNELVLHGPGPARREFQYDETYSNIISSKSLVSSEGESLTETMTFSLENGKPLSFTDANGNTTSFTYDVLGRIRETFQESPSKKVVKREAYLMDGSDFKHVVESRTAWDKEEWFHITEYLDGMNRARRTERPRPDNSNILVYTETEYDGAGRITATSRDYLYGATPEFTRYIYDAHSRVIEEIIPPPSSRLPSVTITSQFKFASGLSECIQTSTAGTGSKTTTSKILYLPAADKPSVDNLLTPCAVVSCDELGYQINTTFDGLARPIAIKDSGEVQLALSWDGLDRLISRRVSQNEDGNPKDINHSSLTYDDDKSTTTIQNVLTGVTKIATYDFTKRPISVVSPDEKLVYTYDTGGTYAKGRLMSATSELSGVAHRYDYDIQGQLTVDELRIDEQSYTTSYKWSPLRQLVGIVNPDGSSINRSLCPDGESISRVELADANSQSIRGSVRPTSSLRVWEWISSLSSMHLNGALASIALSKEEQSLHRQDWEIDAFQQIKSYNREHLGDKSGSVEFQYDISGQLSHSTKKDPKNAAVEEYSMENPLSIEDGRLSSIDDHQGNTECSFTYSKDGHILEKKDSSGAVTRTTKYDSGGRLIQVDDTHMVYDVGGRLLKCTRGSGDITIYPSQTYEVDIPSSGKKKHTSYLVHGYRRASLTNEDGDAVVHYFHNDQLGSTVAVSDSEGIIITQYKYDAFGKVSVEGKDVARYKFSGKELIEDLYYFGARFYDCSIGRFLTLDNYPVDLDDIRPCTFNMYTFSKNDPVNFVDWNGNAPFWQWFLDAALIAVGVALMFVPVVGPLATIAMGALAGGLTGAGIAGLNASIAGADAKEWGIQVGIGGLFGAIGGGLSAGIDVGIDAALPSITMTTKAGVTGIAKFAGKFLANQAAKFVAGKGVETLGQLVNNAAHGRPAQEGLLDIIPGAGSGGTDWVGLGEQGALGVLGFASGKYKASKISGKYTVSGQSSRFSAKSTGIKAKITRPITAIKSKITGNHADGSPINKSPNVELTGFHSSGSRYTNVAEITRL</sequence>
<gene>
    <name evidence="7" type="ORF">BT96DRAFT_978801</name>
</gene>
<keyword evidence="5" id="KW-0472">Membrane</keyword>
<dbReference type="PANTHER" id="PTHR32305:SF15">
    <property type="entry name" value="PROTEIN RHSA-RELATED"/>
    <property type="match status" value="1"/>
</dbReference>